<proteinExistence type="predicted"/>
<protein>
    <submittedName>
        <fullName evidence="1">Uncharacterized protein</fullName>
    </submittedName>
</protein>
<dbReference type="RefSeq" id="XP_024572425.1">
    <property type="nucleotide sequence ID" value="XM_024731047.1"/>
</dbReference>
<dbReference type="Proteomes" id="UP000054928">
    <property type="component" value="Unassembled WGS sequence"/>
</dbReference>
<reference evidence="2" key="1">
    <citation type="submission" date="2014-09" db="EMBL/GenBank/DDBJ databases">
        <authorList>
            <person name="Sharma Rahul"/>
            <person name="Thines Marco"/>
        </authorList>
    </citation>
    <scope>NUCLEOTIDE SEQUENCE [LARGE SCALE GENOMIC DNA]</scope>
</reference>
<dbReference type="GeneID" id="36395431"/>
<evidence type="ECO:0000313" key="1">
    <source>
        <dbReference type="EMBL" id="CEG36056.1"/>
    </source>
</evidence>
<accession>A0A0P1A7A6</accession>
<sequence>MRHLLQTFATKTVSASGMELIRPKSVHIAIKLRTISFMVRSIFNLEGHFGEPDMKVKMFTMMFLDKHAVIQA</sequence>
<name>A0A0P1A7A6_PLAHL</name>
<organism evidence="1 2">
    <name type="scientific">Plasmopara halstedii</name>
    <name type="common">Downy mildew of sunflower</name>
    <dbReference type="NCBI Taxonomy" id="4781"/>
    <lineage>
        <taxon>Eukaryota</taxon>
        <taxon>Sar</taxon>
        <taxon>Stramenopiles</taxon>
        <taxon>Oomycota</taxon>
        <taxon>Peronosporomycetes</taxon>
        <taxon>Peronosporales</taxon>
        <taxon>Peronosporaceae</taxon>
        <taxon>Plasmopara</taxon>
    </lineage>
</organism>
<evidence type="ECO:0000313" key="2">
    <source>
        <dbReference type="Proteomes" id="UP000054928"/>
    </source>
</evidence>
<keyword evidence="2" id="KW-1185">Reference proteome</keyword>
<dbReference type="AlphaFoldDB" id="A0A0P1A7A6"/>
<dbReference type="EMBL" id="CCYD01000109">
    <property type="protein sequence ID" value="CEG36056.1"/>
    <property type="molecule type" value="Genomic_DNA"/>
</dbReference>